<gene>
    <name evidence="4" type="ORF">DRW41_11525</name>
</gene>
<protein>
    <submittedName>
        <fullName evidence="4">DedA family protein</fullName>
    </submittedName>
</protein>
<sequence>MEQHLNYIIEHFGYIGIIILLVGGIVGLPLPDEALLTYVGFSIFRDKLSYFPSLVSAFVGAAGGISLSYFIGHKLGLPLLHRFGPKVHITEQKIEYTRKLFNKIGPAILVVGYFIPGIRHLAAYIAAINNYPFKRFVVFAYSGAFIWIFTFITLGTVLGKDWDKVKLYGSKYSFYLIGFLLLLAVIYLFWKKRGRRRN</sequence>
<dbReference type="AlphaFoldDB" id="A0A3D8GQX7"/>
<dbReference type="Proteomes" id="UP000257144">
    <property type="component" value="Unassembled WGS sequence"/>
</dbReference>
<evidence type="ECO:0000313" key="4">
    <source>
        <dbReference type="EMBL" id="RDU36681.1"/>
    </source>
</evidence>
<dbReference type="EMBL" id="QNQT01000004">
    <property type="protein sequence ID" value="RDU36681.1"/>
    <property type="molecule type" value="Genomic_DNA"/>
</dbReference>
<dbReference type="GO" id="GO:0005886">
    <property type="term" value="C:plasma membrane"/>
    <property type="evidence" value="ECO:0007669"/>
    <property type="project" value="TreeGrafter"/>
</dbReference>
<evidence type="ECO:0000313" key="5">
    <source>
        <dbReference type="Proteomes" id="UP000257144"/>
    </source>
</evidence>
<name>A0A3D8GQX7_9BACI</name>
<reference evidence="4 5" key="1">
    <citation type="submission" date="2018-07" db="EMBL/GenBank/DDBJ databases">
        <title>Bacillus sp. YLB-04 draft genome sequence.</title>
        <authorList>
            <person name="Yu L."/>
            <person name="Tang X."/>
        </authorList>
    </citation>
    <scope>NUCLEOTIDE SEQUENCE [LARGE SCALE GENOMIC DNA]</scope>
    <source>
        <strain evidence="4 5">YLB-04</strain>
    </source>
</reference>
<dbReference type="PANTHER" id="PTHR42709:SF9">
    <property type="entry name" value="ALKALINE PHOSPHATASE LIKE PROTEIN"/>
    <property type="match status" value="1"/>
</dbReference>
<dbReference type="InterPro" id="IPR051311">
    <property type="entry name" value="DedA_domain"/>
</dbReference>
<keyword evidence="2" id="KW-0812">Transmembrane</keyword>
<comment type="similarity">
    <text evidence="1">Belongs to the DedA family.</text>
</comment>
<feature type="transmembrane region" description="Helical" evidence="2">
    <location>
        <begin position="172"/>
        <end position="190"/>
    </location>
</feature>
<proteinExistence type="inferred from homology"/>
<dbReference type="RefSeq" id="WP_115452153.1">
    <property type="nucleotide sequence ID" value="NZ_QNQT01000004.1"/>
</dbReference>
<keyword evidence="5" id="KW-1185">Reference proteome</keyword>
<keyword evidence="2" id="KW-0472">Membrane</keyword>
<feature type="transmembrane region" description="Helical" evidence="2">
    <location>
        <begin position="136"/>
        <end position="160"/>
    </location>
</feature>
<organism evidence="4 5">
    <name type="scientific">Neobacillus piezotolerans</name>
    <dbReference type="NCBI Taxonomy" id="2259171"/>
    <lineage>
        <taxon>Bacteria</taxon>
        <taxon>Bacillati</taxon>
        <taxon>Bacillota</taxon>
        <taxon>Bacilli</taxon>
        <taxon>Bacillales</taxon>
        <taxon>Bacillaceae</taxon>
        <taxon>Neobacillus</taxon>
    </lineage>
</organism>
<dbReference type="Pfam" id="PF09335">
    <property type="entry name" value="VTT_dom"/>
    <property type="match status" value="1"/>
</dbReference>
<feature type="domain" description="VTT" evidence="3">
    <location>
        <begin position="30"/>
        <end position="156"/>
    </location>
</feature>
<evidence type="ECO:0000256" key="1">
    <source>
        <dbReference type="ARBA" id="ARBA00010792"/>
    </source>
</evidence>
<dbReference type="OrthoDB" id="9782291at2"/>
<evidence type="ECO:0000259" key="3">
    <source>
        <dbReference type="Pfam" id="PF09335"/>
    </source>
</evidence>
<dbReference type="PANTHER" id="PTHR42709">
    <property type="entry name" value="ALKALINE PHOSPHATASE LIKE PROTEIN"/>
    <property type="match status" value="1"/>
</dbReference>
<feature type="transmembrane region" description="Helical" evidence="2">
    <location>
        <begin position="50"/>
        <end position="72"/>
    </location>
</feature>
<accession>A0A3D8GQX7</accession>
<comment type="caution">
    <text evidence="4">The sequence shown here is derived from an EMBL/GenBank/DDBJ whole genome shotgun (WGS) entry which is preliminary data.</text>
</comment>
<evidence type="ECO:0000256" key="2">
    <source>
        <dbReference type="SAM" id="Phobius"/>
    </source>
</evidence>
<dbReference type="InterPro" id="IPR032816">
    <property type="entry name" value="VTT_dom"/>
</dbReference>
<feature type="transmembrane region" description="Helical" evidence="2">
    <location>
        <begin position="12"/>
        <end position="30"/>
    </location>
</feature>
<keyword evidence="2" id="KW-1133">Transmembrane helix</keyword>